<evidence type="ECO:0000313" key="1">
    <source>
        <dbReference type="EMBL" id="CEM00566.1"/>
    </source>
</evidence>
<gene>
    <name evidence="1" type="ORF">Vbra_12835</name>
</gene>
<dbReference type="InParanoid" id="A0A0G4ESB4"/>
<keyword evidence="2" id="KW-1185">Reference proteome</keyword>
<dbReference type="Proteomes" id="UP000041254">
    <property type="component" value="Unassembled WGS sequence"/>
</dbReference>
<proteinExistence type="predicted"/>
<evidence type="ECO:0000313" key="2">
    <source>
        <dbReference type="Proteomes" id="UP000041254"/>
    </source>
</evidence>
<sequence>MAQAAGSQPSLDEQLVQLLELHAQVGEQLAHVQQMDPATIAKQTCSPVALGLQQKLAFAMTVAANALNQSKAALSTATDTTKALDDRRREKDGATFRLVYESGKRPTNQGPAALRMSREELSHLFGHMQPWDLSRLRLAIGNKVFLQAAKQYTDIVIDSSTPSVSCMWERMPLSAAFEWGTRMPHLKTVVIRHLPQSLSYGWSYTAAYRVLGEVVDGHAKARSELHELKRREAEREGRQPPREEGTLESISFIEANRHCSGWPAASRLPSLAAKATTSAPFTPVLHSLTHLSGLRPRVCDLIDNHKWQMPSLRHVTVQGEVDRRTECGFLKTSRCLESVDLGQREDLPRVLEGCQFSCLKSISTVEVGRHGENCVRRLQAALASGGCTQLHSISIRLVPYGLAGERGVFVNADTVASLSAIDSLRTSAVAASTAAIDVRFGNLHIQHFIFCLSLLHESPAPSLAPTFVQDTLCQLAAAAKTIVWEPSAAHLIAPTDISETAKHLAAKLRFSQAHLLRLSHPWGAGANTAAPAASSPLWSLISDLSAEAFPDTLTELRATGRFGCEAARQLAAAGKIKNVRTLDGWYTPVPASHVAGLLAAMGGEKTISTLKVTVEGEGQGLSCGSDPEAIPHIRDIYVDCPTVRDEAALDEANAASFVHASLTSCLHIRGLKKLTIQWGWHLFREPAGHFREQMEALCPTGTMGGFRITVRRDKTWQKWTVIASRATAEEDDESEEDDDSDDRAALCLSEWWQAGFGSACRRVRV</sequence>
<dbReference type="EMBL" id="CDMY01000295">
    <property type="protein sequence ID" value="CEM00566.1"/>
    <property type="molecule type" value="Genomic_DNA"/>
</dbReference>
<organism evidence="1 2">
    <name type="scientific">Vitrella brassicaformis (strain CCMP3155)</name>
    <dbReference type="NCBI Taxonomy" id="1169540"/>
    <lineage>
        <taxon>Eukaryota</taxon>
        <taxon>Sar</taxon>
        <taxon>Alveolata</taxon>
        <taxon>Colpodellida</taxon>
        <taxon>Vitrellaceae</taxon>
        <taxon>Vitrella</taxon>
    </lineage>
</organism>
<dbReference type="VEuPathDB" id="CryptoDB:Vbra_12835"/>
<reference evidence="1 2" key="1">
    <citation type="submission" date="2014-11" db="EMBL/GenBank/DDBJ databases">
        <authorList>
            <person name="Zhu J."/>
            <person name="Qi W."/>
            <person name="Song R."/>
        </authorList>
    </citation>
    <scope>NUCLEOTIDE SEQUENCE [LARGE SCALE GENOMIC DNA]</scope>
</reference>
<dbReference type="AlphaFoldDB" id="A0A0G4ESB4"/>
<protein>
    <submittedName>
        <fullName evidence="1">Uncharacterized protein</fullName>
    </submittedName>
</protein>
<dbReference type="PhylomeDB" id="A0A0G4ESB4"/>
<name>A0A0G4ESB4_VITBC</name>
<accession>A0A0G4ESB4</accession>